<proteinExistence type="predicted"/>
<keyword evidence="1" id="KW-0812">Transmembrane</keyword>
<organism evidence="2 3">
    <name type="scientific">Microbacterium resistens</name>
    <dbReference type="NCBI Taxonomy" id="156977"/>
    <lineage>
        <taxon>Bacteria</taxon>
        <taxon>Bacillati</taxon>
        <taxon>Actinomycetota</taxon>
        <taxon>Actinomycetes</taxon>
        <taxon>Micrococcales</taxon>
        <taxon>Microbacteriaceae</taxon>
        <taxon>Microbacterium</taxon>
    </lineage>
</organism>
<keyword evidence="3" id="KW-1185">Reference proteome</keyword>
<dbReference type="PANTHER" id="PTHR34989">
    <property type="entry name" value="PROTEIN HDED"/>
    <property type="match status" value="1"/>
</dbReference>
<feature type="transmembrane region" description="Helical" evidence="1">
    <location>
        <begin position="77"/>
        <end position="95"/>
    </location>
</feature>
<dbReference type="InterPro" id="IPR052712">
    <property type="entry name" value="Acid_resist_chaperone_HdeD"/>
</dbReference>
<dbReference type="Proteomes" id="UP001199642">
    <property type="component" value="Chromosome"/>
</dbReference>
<reference evidence="2 3" key="1">
    <citation type="submission" date="2023-01" db="EMBL/GenBank/DDBJ databases">
        <title>Characterization of estradiol degrading bacteria Microbacterium sp. MZT7 and reveal degrading genes through genome analysis.</title>
        <authorList>
            <person name="Hao P."/>
            <person name="Gao Y."/>
        </authorList>
    </citation>
    <scope>NUCLEOTIDE SEQUENCE [LARGE SCALE GENOMIC DNA]</scope>
    <source>
        <strain evidence="2 3">MZT7</strain>
    </source>
</reference>
<evidence type="ECO:0000313" key="2">
    <source>
        <dbReference type="EMBL" id="UGS27395.1"/>
    </source>
</evidence>
<feature type="transmembrane region" description="Helical" evidence="1">
    <location>
        <begin position="133"/>
        <end position="152"/>
    </location>
</feature>
<protein>
    <submittedName>
        <fullName evidence="2">DUF308 domain-containing protein</fullName>
    </submittedName>
</protein>
<gene>
    <name evidence="2" type="ORF">K8F61_04125</name>
</gene>
<keyword evidence="1" id="KW-1133">Transmembrane helix</keyword>
<keyword evidence="1" id="KW-0472">Membrane</keyword>
<dbReference type="InterPro" id="IPR005325">
    <property type="entry name" value="DUF308_memb"/>
</dbReference>
<dbReference type="PANTHER" id="PTHR34989:SF1">
    <property type="entry name" value="PROTEIN HDED"/>
    <property type="match status" value="1"/>
</dbReference>
<feature type="transmembrane region" description="Helical" evidence="1">
    <location>
        <begin position="42"/>
        <end position="65"/>
    </location>
</feature>
<evidence type="ECO:0000256" key="1">
    <source>
        <dbReference type="SAM" id="Phobius"/>
    </source>
</evidence>
<sequence length="198" mass="20420">MSDALSDAKSLVRSLRVFLAVSGVIALLSGLAILIWPAKSAVVVTGIFGVFLVIAGLVYIGLGLFTSGMGRGWARAGHVLLGALYVTAGVVAFLNPEAGTLGLALVVAIFIGVSWIFDGIVSLSLLGTDGTKVWTLLYALLSIAAGVVVLFSPLFAAVVLWWVLGISLVAIGLVQIIRAITIGKDAKDVSAALRDESV</sequence>
<feature type="transmembrane region" description="Helical" evidence="1">
    <location>
        <begin position="101"/>
        <end position="126"/>
    </location>
</feature>
<dbReference type="EMBL" id="CP082781">
    <property type="protein sequence ID" value="UGS27395.1"/>
    <property type="molecule type" value="Genomic_DNA"/>
</dbReference>
<dbReference type="RefSeq" id="WP_231820767.1">
    <property type="nucleotide sequence ID" value="NZ_CP082781.1"/>
</dbReference>
<feature type="transmembrane region" description="Helical" evidence="1">
    <location>
        <begin position="158"/>
        <end position="177"/>
    </location>
</feature>
<feature type="transmembrane region" description="Helical" evidence="1">
    <location>
        <begin position="17"/>
        <end position="36"/>
    </location>
</feature>
<accession>A0ABY3RWM7</accession>
<evidence type="ECO:0000313" key="3">
    <source>
        <dbReference type="Proteomes" id="UP001199642"/>
    </source>
</evidence>
<dbReference type="Pfam" id="PF03729">
    <property type="entry name" value="DUF308"/>
    <property type="match status" value="2"/>
</dbReference>
<name>A0ABY3RWM7_9MICO</name>